<dbReference type="PANTHER" id="PTHR33116">
    <property type="entry name" value="REVERSE TRANSCRIPTASE ZINC-BINDING DOMAIN-CONTAINING PROTEIN-RELATED-RELATED"/>
    <property type="match status" value="1"/>
</dbReference>
<sequence length="401" mass="45308">MEFCGYSVTKNGIWTALEELGEECVSMASMSVLVNGSPSKPFHMERGLRQGDPLSPFLFVLVVDVLHRMLEEAVRNGRIALLLVGGEHIALSHLQFADDTILFCPSACGLLGCNEAVLPVRYLGIPLGANPRLVKTWKPILDKVEEKLSQWKAKVLSKAGKLVLIKSVLNSLPIYYLSLYRMPKAVADKLIALQRRFMWCKGDGNDGIPLVKWGLVQAPKKAGGLGIGDAMLRNTALLFKWWWRFSKEDCSLWKRIVCSCNNLNSDAMLATQQLPNKGGPWKDICHLNITEQRIKDKMLAGLVMEVLQSETMSVWRGVVPPRIELFGWFVLVGRVNTKERLSKISVIPPADNICVWCSWLRVFGEDWAIPGTIKELFESWTSWHKRKEEQKRWLTAFFAVI</sequence>
<evidence type="ECO:0000259" key="1">
    <source>
        <dbReference type="PROSITE" id="PS50878"/>
    </source>
</evidence>
<dbReference type="GeneID" id="107486010"/>
<dbReference type="AlphaFoldDB" id="A0A6P4D3Z6"/>
<dbReference type="Pfam" id="PF00078">
    <property type="entry name" value="RVT_1"/>
    <property type="match status" value="1"/>
</dbReference>
<evidence type="ECO:0000313" key="3">
    <source>
        <dbReference type="RefSeq" id="XP_015962037.1"/>
    </source>
</evidence>
<proteinExistence type="predicted"/>
<gene>
    <name evidence="3" type="primary">LOC107486010</name>
</gene>
<organism evidence="2 3">
    <name type="scientific">Arachis duranensis</name>
    <name type="common">Wild peanut</name>
    <dbReference type="NCBI Taxonomy" id="130453"/>
    <lineage>
        <taxon>Eukaryota</taxon>
        <taxon>Viridiplantae</taxon>
        <taxon>Streptophyta</taxon>
        <taxon>Embryophyta</taxon>
        <taxon>Tracheophyta</taxon>
        <taxon>Spermatophyta</taxon>
        <taxon>Magnoliopsida</taxon>
        <taxon>eudicotyledons</taxon>
        <taxon>Gunneridae</taxon>
        <taxon>Pentapetalae</taxon>
        <taxon>rosids</taxon>
        <taxon>fabids</taxon>
        <taxon>Fabales</taxon>
        <taxon>Fabaceae</taxon>
        <taxon>Papilionoideae</taxon>
        <taxon>50 kb inversion clade</taxon>
        <taxon>dalbergioids sensu lato</taxon>
        <taxon>Dalbergieae</taxon>
        <taxon>Pterocarpus clade</taxon>
        <taxon>Arachis</taxon>
    </lineage>
</organism>
<name>A0A6P4D3Z6_ARADU</name>
<reference evidence="3" key="2">
    <citation type="submission" date="2025-08" db="UniProtKB">
        <authorList>
            <consortium name="RefSeq"/>
        </authorList>
    </citation>
    <scope>IDENTIFICATION</scope>
    <source>
        <tissue evidence="3">Whole plant</tissue>
    </source>
</reference>
<dbReference type="PANTHER" id="PTHR33116:SF78">
    <property type="entry name" value="OS12G0587133 PROTEIN"/>
    <property type="match status" value="1"/>
</dbReference>
<dbReference type="PROSITE" id="PS50878">
    <property type="entry name" value="RT_POL"/>
    <property type="match status" value="1"/>
</dbReference>
<dbReference type="InterPro" id="IPR000477">
    <property type="entry name" value="RT_dom"/>
</dbReference>
<keyword evidence="2" id="KW-1185">Reference proteome</keyword>
<evidence type="ECO:0000313" key="2">
    <source>
        <dbReference type="Proteomes" id="UP000515211"/>
    </source>
</evidence>
<dbReference type="KEGG" id="adu:107486010"/>
<protein>
    <submittedName>
        <fullName evidence="3">Uncharacterized protein LOC107486010</fullName>
    </submittedName>
</protein>
<dbReference type="RefSeq" id="XP_015962037.1">
    <property type="nucleotide sequence ID" value="XM_016106551.1"/>
</dbReference>
<accession>A0A6P4D3Z6</accession>
<reference evidence="2" key="1">
    <citation type="journal article" date="2016" name="Nat. Genet.">
        <title>The genome sequences of Arachis duranensis and Arachis ipaensis, the diploid ancestors of cultivated peanut.</title>
        <authorList>
            <person name="Bertioli D.J."/>
            <person name="Cannon S.B."/>
            <person name="Froenicke L."/>
            <person name="Huang G."/>
            <person name="Farmer A.D."/>
            <person name="Cannon E.K."/>
            <person name="Liu X."/>
            <person name="Gao D."/>
            <person name="Clevenger J."/>
            <person name="Dash S."/>
            <person name="Ren L."/>
            <person name="Moretzsohn M.C."/>
            <person name="Shirasawa K."/>
            <person name="Huang W."/>
            <person name="Vidigal B."/>
            <person name="Abernathy B."/>
            <person name="Chu Y."/>
            <person name="Niederhuth C.E."/>
            <person name="Umale P."/>
            <person name="Araujo A.C."/>
            <person name="Kozik A."/>
            <person name="Kim K.D."/>
            <person name="Burow M.D."/>
            <person name="Varshney R.K."/>
            <person name="Wang X."/>
            <person name="Zhang X."/>
            <person name="Barkley N."/>
            <person name="Guimaraes P.M."/>
            <person name="Isobe S."/>
            <person name="Guo B."/>
            <person name="Liao B."/>
            <person name="Stalker H.T."/>
            <person name="Schmitz R.J."/>
            <person name="Scheffler B.E."/>
            <person name="Leal-Bertioli S.C."/>
            <person name="Xun X."/>
            <person name="Jackson S.A."/>
            <person name="Michelmore R."/>
            <person name="Ozias-Akins P."/>
        </authorList>
    </citation>
    <scope>NUCLEOTIDE SEQUENCE [LARGE SCALE GENOMIC DNA]</scope>
    <source>
        <strain evidence="2">cv. V14167</strain>
    </source>
</reference>
<dbReference type="Proteomes" id="UP000515211">
    <property type="component" value="Chromosome 4"/>
</dbReference>
<feature type="domain" description="Reverse transcriptase" evidence="1">
    <location>
        <begin position="1"/>
        <end position="156"/>
    </location>
</feature>